<comment type="similarity">
    <text evidence="1">Belongs to the class-I fumarase family.</text>
</comment>
<keyword evidence="5" id="KW-0411">Iron-sulfur</keyword>
<evidence type="ECO:0000256" key="3">
    <source>
        <dbReference type="ARBA" id="ARBA00022723"/>
    </source>
</evidence>
<keyword evidence="2" id="KW-0004">4Fe-4S</keyword>
<evidence type="ECO:0000313" key="10">
    <source>
        <dbReference type="Proteomes" id="UP000292580"/>
    </source>
</evidence>
<dbReference type="InterPro" id="IPR004646">
    <property type="entry name" value="Fe-S_hydro-lyase_TtdA-typ_cat"/>
</dbReference>
<dbReference type="NCBIfam" id="TIGR00722">
    <property type="entry name" value="ttdA_fumA_fumB"/>
    <property type="match status" value="1"/>
</dbReference>
<evidence type="ECO:0000259" key="8">
    <source>
        <dbReference type="Pfam" id="PF05681"/>
    </source>
</evidence>
<keyword evidence="4" id="KW-0408">Iron</keyword>
<keyword evidence="3" id="KW-0479">Metal-binding</keyword>
<dbReference type="PANTHER" id="PTHR30389">
    <property type="entry name" value="FUMARATE HYDRATASE-RELATED"/>
    <property type="match status" value="1"/>
</dbReference>
<comment type="caution">
    <text evidence="9">The sequence shown here is derived from an EMBL/GenBank/DDBJ whole genome shotgun (WGS) entry which is preliminary data.</text>
</comment>
<evidence type="ECO:0000256" key="4">
    <source>
        <dbReference type="ARBA" id="ARBA00023004"/>
    </source>
</evidence>
<protein>
    <submittedName>
        <fullName evidence="9">Fumarate hydratase</fullName>
    </submittedName>
</protein>
<evidence type="ECO:0000256" key="2">
    <source>
        <dbReference type="ARBA" id="ARBA00022485"/>
    </source>
</evidence>
<dbReference type="GO" id="GO:0046872">
    <property type="term" value="F:metal ion binding"/>
    <property type="evidence" value="ECO:0007669"/>
    <property type="project" value="UniProtKB-KW"/>
</dbReference>
<name>A0A483CTE3_9EURY</name>
<dbReference type="Pfam" id="PF05681">
    <property type="entry name" value="Fumerase"/>
    <property type="match status" value="1"/>
</dbReference>
<dbReference type="RefSeq" id="WP_130646418.1">
    <property type="nucleotide sequence ID" value="NZ_PGCL01000002.1"/>
</dbReference>
<dbReference type="NCBIfam" id="NF004885">
    <property type="entry name" value="PRK06246.1"/>
    <property type="match status" value="1"/>
</dbReference>
<dbReference type="GO" id="GO:0016829">
    <property type="term" value="F:lyase activity"/>
    <property type="evidence" value="ECO:0007669"/>
    <property type="project" value="UniProtKB-KW"/>
</dbReference>
<dbReference type="OrthoDB" id="371925at2157"/>
<dbReference type="PANTHER" id="PTHR30389:SF17">
    <property type="entry name" value="L(+)-TARTRATE DEHYDRATASE SUBUNIT ALPHA-RELATED"/>
    <property type="match status" value="1"/>
</dbReference>
<accession>A0A483CTE3</accession>
<dbReference type="InterPro" id="IPR051208">
    <property type="entry name" value="Class-I_Fumarase/Tartrate_DH"/>
</dbReference>
<sequence>MESTANGFLEAVASATAETLRQAETTLPPDVLQALESALERETGAVARNQLENILENVRYAGEHALPLCQDTGVPVVYLSIPPTVPLTAGIEEAVAEGVRRATREVPLRPNVVDPLSRQNTGDNTGGGMPAIHLRRGDEFSITVLPKGAGAENCSAIAMLLPSRTGDVARFAAETVLKAGGKPCPPVVIGIGIGSTFDGAAALAKEALLEPIDYMTPYEQEICDGINALGIGPMGLGGATTALAVKVRTGHCHTASLPVAVNVQCWAHRRATRRISL</sequence>
<feature type="region of interest" description="Disordered" evidence="7">
    <location>
        <begin position="112"/>
        <end position="132"/>
    </location>
</feature>
<dbReference type="Proteomes" id="UP000292580">
    <property type="component" value="Unassembled WGS sequence"/>
</dbReference>
<evidence type="ECO:0000256" key="7">
    <source>
        <dbReference type="SAM" id="MobiDB-lite"/>
    </source>
</evidence>
<evidence type="ECO:0000313" key="9">
    <source>
        <dbReference type="EMBL" id="TAJ44623.1"/>
    </source>
</evidence>
<gene>
    <name evidence="9" type="ORF">CUJ86_04775</name>
</gene>
<dbReference type="EMBL" id="PGCL01000002">
    <property type="protein sequence ID" value="TAJ44623.1"/>
    <property type="molecule type" value="Genomic_DNA"/>
</dbReference>
<evidence type="ECO:0000256" key="6">
    <source>
        <dbReference type="ARBA" id="ARBA00023239"/>
    </source>
</evidence>
<evidence type="ECO:0000256" key="5">
    <source>
        <dbReference type="ARBA" id="ARBA00023014"/>
    </source>
</evidence>
<dbReference type="GO" id="GO:0051539">
    <property type="term" value="F:4 iron, 4 sulfur cluster binding"/>
    <property type="evidence" value="ECO:0007669"/>
    <property type="project" value="UniProtKB-KW"/>
</dbReference>
<feature type="domain" description="Fe-S hydro-lyase tartrate dehydratase alpha-type catalytic" evidence="8">
    <location>
        <begin position="15"/>
        <end position="272"/>
    </location>
</feature>
<dbReference type="AlphaFoldDB" id="A0A483CTE3"/>
<reference evidence="9 10" key="1">
    <citation type="submission" date="2017-11" db="EMBL/GenBank/DDBJ databases">
        <title>Isolation and Characterization of Methanofollis Species from Methane Seep Offshore SW Taiwan.</title>
        <authorList>
            <person name="Teng N.-H."/>
            <person name="Lai M.-C."/>
            <person name="Chen S.-C."/>
        </authorList>
    </citation>
    <scope>NUCLEOTIDE SEQUENCE [LARGE SCALE GENOMIC DNA]</scope>
    <source>
        <strain evidence="9 10">FWC-SCC2</strain>
    </source>
</reference>
<organism evidence="9 10">
    <name type="scientific">Methanofollis fontis</name>
    <dbReference type="NCBI Taxonomy" id="2052832"/>
    <lineage>
        <taxon>Archaea</taxon>
        <taxon>Methanobacteriati</taxon>
        <taxon>Methanobacteriota</taxon>
        <taxon>Stenosarchaea group</taxon>
        <taxon>Methanomicrobia</taxon>
        <taxon>Methanomicrobiales</taxon>
        <taxon>Methanomicrobiaceae</taxon>
        <taxon>Methanofollis</taxon>
    </lineage>
</organism>
<evidence type="ECO:0000256" key="1">
    <source>
        <dbReference type="ARBA" id="ARBA00008876"/>
    </source>
</evidence>
<keyword evidence="10" id="KW-1185">Reference proteome</keyword>
<proteinExistence type="inferred from homology"/>
<keyword evidence="6" id="KW-0456">Lyase</keyword>